<dbReference type="AlphaFoldDB" id="A0AAD2HGA2"/>
<dbReference type="Proteomes" id="UP001295794">
    <property type="component" value="Unassembled WGS sequence"/>
</dbReference>
<gene>
    <name evidence="2" type="ORF">MYCIT1_LOCUS23049</name>
</gene>
<proteinExistence type="predicted"/>
<keyword evidence="1" id="KW-1133">Transmembrane helix</keyword>
<sequence>MRHFARMHQCFNMTRIQTVGARRITSGSIGSIKDYKTQRWYPYKFQSTNQPAMPPRPYLALLPIGVLGVLYYQHIRLSAKYPTRRIPPHLELSAQSLSGTAPASGGAWKAAHAGDTWTAQVPRRLVLAAASRAGGEEPESAGEADDDLAVGFARAFWGSWWLRLEPRIIDVLEGVLRLGVFSRREGSRGEHPAGFVPGEQVMTGYFFVESHEERPKILSNAAVLHGPIIVSWWLQPTPPSPKPGLLGGYHSFSVEDSDPDSPLVTLQFTSTLMMSGSNPSGDSTMPSAQLAGLDLRQSIIMRFHTLYSRLLLDSAVRRLERGV</sequence>
<organism evidence="2 3">
    <name type="scientific">Mycena citricolor</name>
    <dbReference type="NCBI Taxonomy" id="2018698"/>
    <lineage>
        <taxon>Eukaryota</taxon>
        <taxon>Fungi</taxon>
        <taxon>Dikarya</taxon>
        <taxon>Basidiomycota</taxon>
        <taxon>Agaricomycotina</taxon>
        <taxon>Agaricomycetes</taxon>
        <taxon>Agaricomycetidae</taxon>
        <taxon>Agaricales</taxon>
        <taxon>Marasmiineae</taxon>
        <taxon>Mycenaceae</taxon>
        <taxon>Mycena</taxon>
    </lineage>
</organism>
<reference evidence="2" key="1">
    <citation type="submission" date="2023-11" db="EMBL/GenBank/DDBJ databases">
        <authorList>
            <person name="De Vega J J."/>
            <person name="De Vega J J."/>
        </authorList>
    </citation>
    <scope>NUCLEOTIDE SEQUENCE</scope>
</reference>
<protein>
    <submittedName>
        <fullName evidence="2">Uncharacterized protein</fullName>
    </submittedName>
</protein>
<dbReference type="EMBL" id="CAVNYO010000405">
    <property type="protein sequence ID" value="CAK5275346.1"/>
    <property type="molecule type" value="Genomic_DNA"/>
</dbReference>
<evidence type="ECO:0000313" key="2">
    <source>
        <dbReference type="EMBL" id="CAK5275346.1"/>
    </source>
</evidence>
<accession>A0AAD2HGA2</accession>
<evidence type="ECO:0000256" key="1">
    <source>
        <dbReference type="SAM" id="Phobius"/>
    </source>
</evidence>
<keyword evidence="1" id="KW-0472">Membrane</keyword>
<keyword evidence="1" id="KW-0812">Transmembrane</keyword>
<comment type="caution">
    <text evidence="2">The sequence shown here is derived from an EMBL/GenBank/DDBJ whole genome shotgun (WGS) entry which is preliminary data.</text>
</comment>
<feature type="transmembrane region" description="Helical" evidence="1">
    <location>
        <begin position="58"/>
        <end position="75"/>
    </location>
</feature>
<evidence type="ECO:0000313" key="3">
    <source>
        <dbReference type="Proteomes" id="UP001295794"/>
    </source>
</evidence>
<name>A0AAD2HGA2_9AGAR</name>
<keyword evidence="3" id="KW-1185">Reference proteome</keyword>